<keyword evidence="6" id="KW-0106">Calcium</keyword>
<comment type="catalytic activity">
    <reaction evidence="9">
        <text>N(4)-(alpha-D-Man-(1-&gt;2)-alpha-D-Man-(1-&gt;2)-alpha-D-Man-(1-&gt;3)-[alpha-D-Man-(1-&gt;2)-alpha-D-Man-(1-&gt;3)-[alpha-D-Man-(1-&gt;2)-alpha-D-Man-(1-&gt;6)]-alpha-D-Man-(1-&gt;6)]-beta-D-Man-(1-&gt;4)-beta-D-GlcNAc-(1-&gt;4)-beta-D-GlcNAc)-L-asparaginyl-[protein] (N-glucan mannose isomer 9A1,2,3B1,2,3) + 4 H2O = N(4)-(alpha-D-Man-(1-&gt;3)-[alpha-D-Man-(1-&gt;3)-[alpha-D-Man-(1-&gt;6)]-alpha-D-Man-(1-&gt;6)]-beta-D-Man-(1-&gt;4)-beta-D-GlcNAc-(1-&gt;4)-beta-D-GlcNAc)-L-asparaginyl-[protein] (N-glucan mannose isomer 5A1,2) + 4 beta-D-mannose</text>
        <dbReference type="Rhea" id="RHEA:56008"/>
        <dbReference type="Rhea" id="RHEA-COMP:14356"/>
        <dbReference type="Rhea" id="RHEA-COMP:14367"/>
        <dbReference type="ChEBI" id="CHEBI:15377"/>
        <dbReference type="ChEBI" id="CHEBI:28563"/>
        <dbReference type="ChEBI" id="CHEBI:59087"/>
        <dbReference type="ChEBI" id="CHEBI:139493"/>
        <dbReference type="EC" id="3.2.1.113"/>
    </reaction>
</comment>
<keyword evidence="4" id="KW-0479">Metal-binding</keyword>
<comment type="cofactor">
    <cofactor evidence="1">
        <name>Ca(2+)</name>
        <dbReference type="ChEBI" id="CHEBI:29108"/>
    </cofactor>
</comment>
<dbReference type="InterPro" id="IPR050749">
    <property type="entry name" value="Glycosyl_Hydrolase_47"/>
</dbReference>
<gene>
    <name evidence="12" type="ORF">FKW44_001263</name>
</gene>
<dbReference type="PANTHER" id="PTHR11742:SF55">
    <property type="entry name" value="ENDOPLASMIC RETICULUM MANNOSYL-OLIGOSACCHARIDE 1,2-ALPHA-MANNOSIDASE"/>
    <property type="match status" value="1"/>
</dbReference>
<feature type="non-terminal residue" evidence="12">
    <location>
        <position position="1"/>
    </location>
</feature>
<dbReference type="GO" id="GO:0005783">
    <property type="term" value="C:endoplasmic reticulum"/>
    <property type="evidence" value="ECO:0007669"/>
    <property type="project" value="TreeGrafter"/>
</dbReference>
<comment type="pathway">
    <text evidence="2">Protein modification; protein glycosylation.</text>
</comment>
<dbReference type="Pfam" id="PF01532">
    <property type="entry name" value="Glyco_hydro_47"/>
    <property type="match status" value="1"/>
</dbReference>
<accession>A0A7T8KIH1</accession>
<dbReference type="InterPro" id="IPR001382">
    <property type="entry name" value="Glyco_hydro_47"/>
</dbReference>
<dbReference type="GO" id="GO:0005975">
    <property type="term" value="P:carbohydrate metabolic process"/>
    <property type="evidence" value="ECO:0007669"/>
    <property type="project" value="InterPro"/>
</dbReference>
<dbReference type="PRINTS" id="PR00747">
    <property type="entry name" value="GLYHDRLASE47"/>
</dbReference>
<evidence type="ECO:0000256" key="9">
    <source>
        <dbReference type="ARBA" id="ARBA00048605"/>
    </source>
</evidence>
<dbReference type="InterPro" id="IPR036026">
    <property type="entry name" value="Seven-hairpin_glycosidases"/>
</dbReference>
<evidence type="ECO:0000313" key="13">
    <source>
        <dbReference type="Proteomes" id="UP000595437"/>
    </source>
</evidence>
<keyword evidence="13" id="KW-1185">Reference proteome</keyword>
<dbReference type="GO" id="GO:0016020">
    <property type="term" value="C:membrane"/>
    <property type="evidence" value="ECO:0007669"/>
    <property type="project" value="InterPro"/>
</dbReference>
<sequence length="120" mass="14054">SLASRGKLHPEPEQPTEETLKRRQPTKHKRSRSSWTTMTMRRRRRRRIGPSNPRQSSVVDAFKHAWKGYRTYAWGQDHLKPISMGTMNWFGLGLTIIDGLDTMVLMNLQDEFNGMEEHSM</sequence>
<evidence type="ECO:0000256" key="5">
    <source>
        <dbReference type="ARBA" id="ARBA00022801"/>
    </source>
</evidence>
<evidence type="ECO:0000256" key="4">
    <source>
        <dbReference type="ARBA" id="ARBA00022723"/>
    </source>
</evidence>
<evidence type="ECO:0000256" key="8">
    <source>
        <dbReference type="ARBA" id="ARBA00047669"/>
    </source>
</evidence>
<evidence type="ECO:0000256" key="1">
    <source>
        <dbReference type="ARBA" id="ARBA00001913"/>
    </source>
</evidence>
<organism evidence="12 13">
    <name type="scientific">Caligus rogercresseyi</name>
    <name type="common">Sea louse</name>
    <dbReference type="NCBI Taxonomy" id="217165"/>
    <lineage>
        <taxon>Eukaryota</taxon>
        <taxon>Metazoa</taxon>
        <taxon>Ecdysozoa</taxon>
        <taxon>Arthropoda</taxon>
        <taxon>Crustacea</taxon>
        <taxon>Multicrustacea</taxon>
        <taxon>Hexanauplia</taxon>
        <taxon>Copepoda</taxon>
        <taxon>Siphonostomatoida</taxon>
        <taxon>Caligidae</taxon>
        <taxon>Caligus</taxon>
    </lineage>
</organism>
<dbReference type="GO" id="GO:0004571">
    <property type="term" value="F:mannosyl-oligosaccharide 1,2-alpha-mannosidase activity"/>
    <property type="evidence" value="ECO:0007669"/>
    <property type="project" value="UniProtKB-EC"/>
</dbReference>
<comment type="similarity">
    <text evidence="3 10">Belongs to the glycosyl hydrolase 47 family.</text>
</comment>
<dbReference type="OrthoDB" id="8118055at2759"/>
<proteinExistence type="inferred from homology"/>
<dbReference type="GO" id="GO:0005509">
    <property type="term" value="F:calcium ion binding"/>
    <property type="evidence" value="ECO:0007669"/>
    <property type="project" value="InterPro"/>
</dbReference>
<dbReference type="EMBL" id="CP045890">
    <property type="protein sequence ID" value="QQP56563.1"/>
    <property type="molecule type" value="Genomic_DNA"/>
</dbReference>
<protein>
    <recommendedName>
        <fullName evidence="10">alpha-1,2-Mannosidase</fullName>
        <ecNumber evidence="10">3.2.1.-</ecNumber>
    </recommendedName>
</protein>
<dbReference type="SUPFAM" id="SSF48225">
    <property type="entry name" value="Seven-hairpin glycosidases"/>
    <property type="match status" value="1"/>
</dbReference>
<evidence type="ECO:0000256" key="6">
    <source>
        <dbReference type="ARBA" id="ARBA00022837"/>
    </source>
</evidence>
<comment type="catalytic activity">
    <reaction evidence="8">
        <text>N(4)-(alpha-D-Man-(1-&gt;2)-alpha-D-Man-(1-&gt;2)-alpha-D-Man-(1-&gt;3)-[alpha-D-Man-(1-&gt;3)-[alpha-D-Man-(1-&gt;2)-alpha-D-Man-(1-&gt;6)]-alpha-D-Man-(1-&gt;6)]-beta-D-Man-(1-&gt;4)-beta-D-GlcNAc-(1-&gt;4)-beta-D-GlcNAc)-L-asparaginyl-[protein] (N-glucan mannose isomer 8A1,2,3B1,3) + 3 H2O = N(4)-(alpha-D-Man-(1-&gt;3)-[alpha-D-Man-(1-&gt;3)-[alpha-D-Man-(1-&gt;6)]-alpha-D-Man-(1-&gt;6)]-beta-D-Man-(1-&gt;4)-beta-D-GlcNAc-(1-&gt;4)-beta-D-GlcNAc)-L-asparaginyl-[protein] (N-glucan mannose isomer 5A1,2) + 3 beta-D-mannose</text>
        <dbReference type="Rhea" id="RHEA:56028"/>
        <dbReference type="Rhea" id="RHEA-COMP:14358"/>
        <dbReference type="Rhea" id="RHEA-COMP:14367"/>
        <dbReference type="ChEBI" id="CHEBI:15377"/>
        <dbReference type="ChEBI" id="CHEBI:28563"/>
        <dbReference type="ChEBI" id="CHEBI:59087"/>
        <dbReference type="ChEBI" id="CHEBI:60628"/>
        <dbReference type="EC" id="3.2.1.113"/>
    </reaction>
</comment>
<dbReference type="AlphaFoldDB" id="A0A7T8KIH1"/>
<keyword evidence="10" id="KW-0326">Glycosidase</keyword>
<reference evidence="13" key="1">
    <citation type="submission" date="2021-01" db="EMBL/GenBank/DDBJ databases">
        <title>Caligus Genome Assembly.</title>
        <authorList>
            <person name="Gallardo-Escarate C."/>
        </authorList>
    </citation>
    <scope>NUCLEOTIDE SEQUENCE [LARGE SCALE GENOMIC DNA]</scope>
</reference>
<dbReference type="Gene3D" id="1.50.10.10">
    <property type="match status" value="1"/>
</dbReference>
<feature type="non-terminal residue" evidence="12">
    <location>
        <position position="120"/>
    </location>
</feature>
<evidence type="ECO:0000256" key="11">
    <source>
        <dbReference type="SAM" id="MobiDB-lite"/>
    </source>
</evidence>
<evidence type="ECO:0000256" key="2">
    <source>
        <dbReference type="ARBA" id="ARBA00004922"/>
    </source>
</evidence>
<evidence type="ECO:0000256" key="7">
    <source>
        <dbReference type="ARBA" id="ARBA00023157"/>
    </source>
</evidence>
<evidence type="ECO:0000256" key="10">
    <source>
        <dbReference type="RuleBase" id="RU361193"/>
    </source>
</evidence>
<keyword evidence="7" id="KW-1015">Disulfide bond</keyword>
<dbReference type="Proteomes" id="UP000595437">
    <property type="component" value="Chromosome 1"/>
</dbReference>
<evidence type="ECO:0000256" key="3">
    <source>
        <dbReference type="ARBA" id="ARBA00007658"/>
    </source>
</evidence>
<name>A0A7T8KIH1_CALRO</name>
<feature type="compositionally biased region" description="Basic residues" evidence="11">
    <location>
        <begin position="22"/>
        <end position="32"/>
    </location>
</feature>
<evidence type="ECO:0000313" key="12">
    <source>
        <dbReference type="EMBL" id="QQP56563.1"/>
    </source>
</evidence>
<dbReference type="EC" id="3.2.1.-" evidence="10"/>
<dbReference type="PANTHER" id="PTHR11742">
    <property type="entry name" value="MANNOSYL-OLIGOSACCHARIDE ALPHA-1,2-MANNOSIDASE-RELATED"/>
    <property type="match status" value="1"/>
</dbReference>
<keyword evidence="5 10" id="KW-0378">Hydrolase</keyword>
<feature type="region of interest" description="Disordered" evidence="11">
    <location>
        <begin position="1"/>
        <end position="56"/>
    </location>
</feature>
<dbReference type="InterPro" id="IPR012341">
    <property type="entry name" value="6hp_glycosidase-like_sf"/>
</dbReference>